<evidence type="ECO:0000313" key="2">
    <source>
        <dbReference type="Proteomes" id="UP000076661"/>
    </source>
</evidence>
<accession>A0A162BUZ3</accession>
<evidence type="ECO:0008006" key="3">
    <source>
        <dbReference type="Google" id="ProtNLM"/>
    </source>
</evidence>
<reference evidence="1 2" key="1">
    <citation type="submission" date="2013-07" db="EMBL/GenBank/DDBJ databases">
        <title>Comparative Genomic and Metabolomic Analysis of Twelve Strains of Pseudoalteromonas luteoviolacea.</title>
        <authorList>
            <person name="Vynne N.G."/>
            <person name="Mansson M."/>
            <person name="Gram L."/>
        </authorList>
    </citation>
    <scope>NUCLEOTIDE SEQUENCE [LARGE SCALE GENOMIC DNA]</scope>
    <source>
        <strain evidence="1 2">S4060-1</strain>
    </source>
</reference>
<evidence type="ECO:0000313" key="1">
    <source>
        <dbReference type="EMBL" id="KZN68903.1"/>
    </source>
</evidence>
<dbReference type="EMBL" id="AUXX01000007">
    <property type="protein sequence ID" value="KZN68903.1"/>
    <property type="molecule type" value="Genomic_DNA"/>
</dbReference>
<comment type="caution">
    <text evidence="1">The sequence shown here is derived from an EMBL/GenBank/DDBJ whole genome shotgun (WGS) entry which is preliminary data.</text>
</comment>
<name>A0A162BUZ3_9GAMM</name>
<gene>
    <name evidence="1" type="ORF">N478_13340</name>
</gene>
<dbReference type="RefSeq" id="WP_063380269.1">
    <property type="nucleotide sequence ID" value="NZ_AUXX01000007.1"/>
</dbReference>
<proteinExistence type="predicted"/>
<dbReference type="PATRIC" id="fig|1365257.3.peg.1070"/>
<dbReference type="Proteomes" id="UP000076661">
    <property type="component" value="Unassembled WGS sequence"/>
</dbReference>
<dbReference type="AlphaFoldDB" id="A0A162BUZ3"/>
<protein>
    <recommendedName>
        <fullName evidence="3">Transmembrane cytochrome oxidase associated protein</fullName>
    </recommendedName>
</protein>
<sequence length="158" mass="17762">MNKTLGLFIGCFLLPVAAAITVLKFDLAPTSTTNYGRFLEQEVVLPIKSEDKMWSIVLNLPEHCEKSCDVQRKNAEQLKVALGKHSQKVSVVIFDDEIALSGLRSKQSKLVPAAFYLVDKHGLVVLEYLYQPDPESNRLVLKGLLKDMKKLLNYARSK</sequence>
<organism evidence="1 2">
    <name type="scientific">Pseudoalteromonas luteoviolacea S4060-1</name>
    <dbReference type="NCBI Taxonomy" id="1365257"/>
    <lineage>
        <taxon>Bacteria</taxon>
        <taxon>Pseudomonadati</taxon>
        <taxon>Pseudomonadota</taxon>
        <taxon>Gammaproteobacteria</taxon>
        <taxon>Alteromonadales</taxon>
        <taxon>Pseudoalteromonadaceae</taxon>
        <taxon>Pseudoalteromonas</taxon>
    </lineage>
</organism>